<dbReference type="PANTHER" id="PTHR47506:SF7">
    <property type="entry name" value="TRANSCRIPTIONAL REGULATORY PROTEIN"/>
    <property type="match status" value="1"/>
</dbReference>
<evidence type="ECO:0000256" key="1">
    <source>
        <dbReference type="ARBA" id="ARBA00023015"/>
    </source>
</evidence>
<accession>A0A1G6MNJ2</accession>
<gene>
    <name evidence="6" type="ORF">SAMN05421749_10778</name>
</gene>
<keyword evidence="1" id="KW-0805">Transcription regulation</keyword>
<dbReference type="RefSeq" id="WP_092620642.1">
    <property type="nucleotide sequence ID" value="NZ_FMYK01000007.1"/>
</dbReference>
<dbReference type="Proteomes" id="UP000242317">
    <property type="component" value="Unassembled WGS sequence"/>
</dbReference>
<dbReference type="Gene3D" id="1.10.10.60">
    <property type="entry name" value="Homeodomain-like"/>
    <property type="match status" value="1"/>
</dbReference>
<protein>
    <submittedName>
        <fullName evidence="6">Transcriptional regulator, TetR family</fullName>
    </submittedName>
</protein>
<dbReference type="PRINTS" id="PR00455">
    <property type="entry name" value="HTHTETR"/>
</dbReference>
<evidence type="ECO:0000256" key="4">
    <source>
        <dbReference type="PROSITE-ProRule" id="PRU00335"/>
    </source>
</evidence>
<dbReference type="PANTHER" id="PTHR47506">
    <property type="entry name" value="TRANSCRIPTIONAL REGULATORY PROTEIN"/>
    <property type="match status" value="1"/>
</dbReference>
<reference evidence="7" key="1">
    <citation type="submission" date="2016-09" db="EMBL/GenBank/DDBJ databases">
        <authorList>
            <person name="Varghese N."/>
            <person name="Submissions S."/>
        </authorList>
    </citation>
    <scope>NUCLEOTIDE SEQUENCE [LARGE SCALE GENOMIC DNA]</scope>
    <source>
        <strain evidence="7">ANC 3699</strain>
    </source>
</reference>
<feature type="DNA-binding region" description="H-T-H motif" evidence="4">
    <location>
        <begin position="32"/>
        <end position="51"/>
    </location>
</feature>
<dbReference type="GO" id="GO:0003677">
    <property type="term" value="F:DNA binding"/>
    <property type="evidence" value="ECO:0007669"/>
    <property type="project" value="UniProtKB-UniRule"/>
</dbReference>
<dbReference type="Gene3D" id="1.10.357.10">
    <property type="entry name" value="Tetracycline Repressor, domain 2"/>
    <property type="match status" value="1"/>
</dbReference>
<keyword evidence="2 4" id="KW-0238">DNA-binding</keyword>
<name>A0A1G6MNJ2_9GAMM</name>
<evidence type="ECO:0000313" key="7">
    <source>
        <dbReference type="Proteomes" id="UP000242317"/>
    </source>
</evidence>
<organism evidence="6 7">
    <name type="scientific">Acinetobacter marinus</name>
    <dbReference type="NCBI Taxonomy" id="281375"/>
    <lineage>
        <taxon>Bacteria</taxon>
        <taxon>Pseudomonadati</taxon>
        <taxon>Pseudomonadota</taxon>
        <taxon>Gammaproteobacteria</taxon>
        <taxon>Moraxellales</taxon>
        <taxon>Moraxellaceae</taxon>
        <taxon>Acinetobacter</taxon>
    </lineage>
</organism>
<evidence type="ECO:0000256" key="3">
    <source>
        <dbReference type="ARBA" id="ARBA00023163"/>
    </source>
</evidence>
<dbReference type="AlphaFoldDB" id="A0A1G6MNJ2"/>
<dbReference type="OrthoDB" id="9798857at2"/>
<evidence type="ECO:0000256" key="2">
    <source>
        <dbReference type="ARBA" id="ARBA00023125"/>
    </source>
</evidence>
<dbReference type="SUPFAM" id="SSF48498">
    <property type="entry name" value="Tetracyclin repressor-like, C-terminal domain"/>
    <property type="match status" value="1"/>
</dbReference>
<dbReference type="Pfam" id="PF00440">
    <property type="entry name" value="TetR_N"/>
    <property type="match status" value="1"/>
</dbReference>
<feature type="domain" description="HTH tetR-type" evidence="5">
    <location>
        <begin position="9"/>
        <end position="69"/>
    </location>
</feature>
<dbReference type="PROSITE" id="PS50977">
    <property type="entry name" value="HTH_TETR_2"/>
    <property type="match status" value="1"/>
</dbReference>
<sequence>MRYKPGYKEAKRKELLKLSGQLAKQHGFSATGVDAFMKEAGVTSGAFYSHFSSKNELFKALVEAELEQSLAMWRANPNDSADAWIDFELERYLGLNHLKRAGKGCALPALASEIARADDEIKQVYQDRLLEGHTLFRKYLGSDEKAWAVMSQLVGAITLARAMADEAQQIAVLEACKSTVKDYLRLAKMAG</sequence>
<evidence type="ECO:0000259" key="5">
    <source>
        <dbReference type="PROSITE" id="PS50977"/>
    </source>
</evidence>
<dbReference type="EMBL" id="FMYK01000007">
    <property type="protein sequence ID" value="SDC57090.1"/>
    <property type="molecule type" value="Genomic_DNA"/>
</dbReference>
<dbReference type="InterPro" id="IPR036271">
    <property type="entry name" value="Tet_transcr_reg_TetR-rel_C_sf"/>
</dbReference>
<evidence type="ECO:0000313" key="6">
    <source>
        <dbReference type="EMBL" id="SDC57090.1"/>
    </source>
</evidence>
<proteinExistence type="predicted"/>
<keyword evidence="7" id="KW-1185">Reference proteome</keyword>
<dbReference type="InterPro" id="IPR009057">
    <property type="entry name" value="Homeodomain-like_sf"/>
</dbReference>
<keyword evidence="3" id="KW-0804">Transcription</keyword>
<dbReference type="SUPFAM" id="SSF46689">
    <property type="entry name" value="Homeodomain-like"/>
    <property type="match status" value="1"/>
</dbReference>
<dbReference type="InterPro" id="IPR001647">
    <property type="entry name" value="HTH_TetR"/>
</dbReference>